<dbReference type="GO" id="GO:0016491">
    <property type="term" value="F:oxidoreductase activity"/>
    <property type="evidence" value="ECO:0007669"/>
    <property type="project" value="UniProtKB-KW"/>
</dbReference>
<dbReference type="FunFam" id="3.40.50.720:FF:000084">
    <property type="entry name" value="Short-chain dehydrogenase reductase"/>
    <property type="match status" value="1"/>
</dbReference>
<evidence type="ECO:0000256" key="3">
    <source>
        <dbReference type="ARBA" id="ARBA00023002"/>
    </source>
</evidence>
<protein>
    <submittedName>
        <fullName evidence="5">DEKNAAC103950</fullName>
    </submittedName>
</protein>
<dbReference type="Gene3D" id="3.40.50.720">
    <property type="entry name" value="NAD(P)-binding Rossmann-like Domain"/>
    <property type="match status" value="1"/>
</dbReference>
<accession>A0A448YPK8</accession>
<evidence type="ECO:0000259" key="4">
    <source>
        <dbReference type="SMART" id="SM00822"/>
    </source>
</evidence>
<dbReference type="OrthoDB" id="294295at2759"/>
<dbReference type="SUPFAM" id="SSF51735">
    <property type="entry name" value="NAD(P)-binding Rossmann-fold domains"/>
    <property type="match status" value="1"/>
</dbReference>
<dbReference type="InterPro" id="IPR036291">
    <property type="entry name" value="NAD(P)-bd_dom_sf"/>
</dbReference>
<dbReference type="SMART" id="SM00822">
    <property type="entry name" value="PKS_KR"/>
    <property type="match status" value="1"/>
</dbReference>
<sequence>MSTFKGKVVVVTGGSSGIGYATAKLFAKDGATVFITGRRDDVLKKAATELGDNVIAVRADCTKISDLKNLFETVRKYGKIDVLFANAGIAENTRIGEITEEVFDRLFNINVKGIVFTVQEALPLLKNGSSVILTSSVVGRKGFSDSSIYSATKAAIRSLARTWTTDLKDRGIRVNAVSPGPIETPALHNVLVGVPPDALGATLPVGHIGEPADIASAVYFLATSSFIAGADIQVDGGGGQV</sequence>
<name>A0A448YPK8_BRENA</name>
<dbReference type="PANTHER" id="PTHR43618:SF8">
    <property type="entry name" value="7ALPHA-HYDROXYSTEROID DEHYDROGENASE"/>
    <property type="match status" value="1"/>
</dbReference>
<dbReference type="Pfam" id="PF13561">
    <property type="entry name" value="adh_short_C2"/>
    <property type="match status" value="1"/>
</dbReference>
<evidence type="ECO:0000313" key="6">
    <source>
        <dbReference type="Proteomes" id="UP000290900"/>
    </source>
</evidence>
<evidence type="ECO:0000256" key="2">
    <source>
        <dbReference type="ARBA" id="ARBA00022857"/>
    </source>
</evidence>
<dbReference type="InterPro" id="IPR052178">
    <property type="entry name" value="Sec_Metab_Biosynth_SDR"/>
</dbReference>
<evidence type="ECO:0000256" key="1">
    <source>
        <dbReference type="ARBA" id="ARBA00006484"/>
    </source>
</evidence>
<reference evidence="5 6" key="1">
    <citation type="submission" date="2018-12" db="EMBL/GenBank/DDBJ databases">
        <authorList>
            <person name="Tiukova I."/>
            <person name="Dainat J."/>
        </authorList>
    </citation>
    <scope>NUCLEOTIDE SEQUENCE [LARGE SCALE GENOMIC DNA]</scope>
</reference>
<proteinExistence type="inferred from homology"/>
<dbReference type="InterPro" id="IPR057326">
    <property type="entry name" value="KR_dom"/>
</dbReference>
<gene>
    <name evidence="5" type="ORF">BRENAR_LOCUS3596</name>
</gene>
<dbReference type="CDD" id="cd05233">
    <property type="entry name" value="SDR_c"/>
    <property type="match status" value="1"/>
</dbReference>
<keyword evidence="2" id="KW-0521">NADP</keyword>
<evidence type="ECO:0000313" key="5">
    <source>
        <dbReference type="EMBL" id="VEU22865.1"/>
    </source>
</evidence>
<dbReference type="InParanoid" id="A0A448YPK8"/>
<organism evidence="5 6">
    <name type="scientific">Brettanomyces naardenensis</name>
    <name type="common">Yeast</name>
    <dbReference type="NCBI Taxonomy" id="13370"/>
    <lineage>
        <taxon>Eukaryota</taxon>
        <taxon>Fungi</taxon>
        <taxon>Dikarya</taxon>
        <taxon>Ascomycota</taxon>
        <taxon>Saccharomycotina</taxon>
        <taxon>Pichiomycetes</taxon>
        <taxon>Pichiales</taxon>
        <taxon>Pichiaceae</taxon>
        <taxon>Brettanomyces</taxon>
    </lineage>
</organism>
<keyword evidence="3" id="KW-0560">Oxidoreductase</keyword>
<feature type="domain" description="Ketoreductase" evidence="4">
    <location>
        <begin position="7"/>
        <end position="180"/>
    </location>
</feature>
<dbReference type="EMBL" id="CAACVR010000032">
    <property type="protein sequence ID" value="VEU22865.1"/>
    <property type="molecule type" value="Genomic_DNA"/>
</dbReference>
<dbReference type="InterPro" id="IPR002347">
    <property type="entry name" value="SDR_fam"/>
</dbReference>
<dbReference type="PANTHER" id="PTHR43618">
    <property type="entry name" value="7-ALPHA-HYDROXYSTEROID DEHYDROGENASE"/>
    <property type="match status" value="1"/>
</dbReference>
<dbReference type="Proteomes" id="UP000290900">
    <property type="component" value="Unassembled WGS sequence"/>
</dbReference>
<dbReference type="STRING" id="13370.A0A448YPK8"/>
<keyword evidence="6" id="KW-1185">Reference proteome</keyword>
<dbReference type="PRINTS" id="PR00081">
    <property type="entry name" value="GDHRDH"/>
</dbReference>
<comment type="similarity">
    <text evidence="1">Belongs to the short-chain dehydrogenases/reductases (SDR) family.</text>
</comment>
<dbReference type="AlphaFoldDB" id="A0A448YPK8"/>